<dbReference type="AlphaFoldDB" id="A0A2U1PVQ5"/>
<gene>
    <name evidence="3" type="ORF">CTI12_AA106670</name>
</gene>
<feature type="region of interest" description="Disordered" evidence="1">
    <location>
        <begin position="171"/>
        <end position="190"/>
    </location>
</feature>
<dbReference type="PANTHER" id="PTHR33710:SF71">
    <property type="entry name" value="ENDONUCLEASE_EXONUCLEASE_PHOSPHATASE DOMAIN-CONTAINING PROTEIN"/>
    <property type="match status" value="1"/>
</dbReference>
<feature type="region of interest" description="Disordered" evidence="1">
    <location>
        <begin position="250"/>
        <end position="285"/>
    </location>
</feature>
<feature type="compositionally biased region" description="Polar residues" evidence="1">
    <location>
        <begin position="56"/>
        <end position="72"/>
    </location>
</feature>
<proteinExistence type="predicted"/>
<dbReference type="GO" id="GO:0003964">
    <property type="term" value="F:RNA-directed DNA polymerase activity"/>
    <property type="evidence" value="ECO:0007669"/>
    <property type="project" value="UniProtKB-KW"/>
</dbReference>
<keyword evidence="3" id="KW-0808">Transferase</keyword>
<organism evidence="3 4">
    <name type="scientific">Artemisia annua</name>
    <name type="common">Sweet wormwood</name>
    <dbReference type="NCBI Taxonomy" id="35608"/>
    <lineage>
        <taxon>Eukaryota</taxon>
        <taxon>Viridiplantae</taxon>
        <taxon>Streptophyta</taxon>
        <taxon>Embryophyta</taxon>
        <taxon>Tracheophyta</taxon>
        <taxon>Spermatophyta</taxon>
        <taxon>Magnoliopsida</taxon>
        <taxon>eudicotyledons</taxon>
        <taxon>Gunneridae</taxon>
        <taxon>Pentapetalae</taxon>
        <taxon>asterids</taxon>
        <taxon>campanulids</taxon>
        <taxon>Asterales</taxon>
        <taxon>Asteraceae</taxon>
        <taxon>Asteroideae</taxon>
        <taxon>Anthemideae</taxon>
        <taxon>Artemisiinae</taxon>
        <taxon>Artemisia</taxon>
    </lineage>
</organism>
<keyword evidence="3" id="KW-0695">RNA-directed DNA polymerase</keyword>
<feature type="transmembrane region" description="Helical" evidence="2">
    <location>
        <begin position="449"/>
        <end position="471"/>
    </location>
</feature>
<feature type="compositionally biased region" description="Polar residues" evidence="1">
    <location>
        <begin position="250"/>
        <end position="260"/>
    </location>
</feature>
<dbReference type="PANTHER" id="PTHR33710">
    <property type="entry name" value="BNAC02G09200D PROTEIN"/>
    <property type="match status" value="1"/>
</dbReference>
<keyword evidence="4" id="KW-1185">Reference proteome</keyword>
<name>A0A2U1PVQ5_ARTAN</name>
<feature type="region of interest" description="Disordered" evidence="1">
    <location>
        <begin position="53"/>
        <end position="72"/>
    </location>
</feature>
<evidence type="ECO:0000256" key="1">
    <source>
        <dbReference type="SAM" id="MobiDB-lite"/>
    </source>
</evidence>
<evidence type="ECO:0000256" key="2">
    <source>
        <dbReference type="SAM" id="Phobius"/>
    </source>
</evidence>
<protein>
    <submittedName>
        <fullName evidence="3">Reverse transcriptase domain, Reverse transcriptase zinc-binding domain protein</fullName>
    </submittedName>
</protein>
<sequence length="629" mass="69232">MVPVEGTTKHHSRWNYRWYISVSPEYGNKANSHIRTLMGNTVAHLIDSNIDKGSNVRGSHTDSNAQSARTKHVTISQENTLFANAPIIKSFLKKAARNVHSKSQNDPMSNARAEVGQVGGADDKNACDTPSCQLNDSQYASGMAGQQVHGENDSIRYGIAAKVTNVEGTFAEQGEDPLKEQSKGNRTGHGVSASFGEAARGNVANNQNVRNVDEQMPNVNVNIEGLGNEKVAMGASSQVLINLQHANGSISAGNNPSNQHGHAMNERAGTNDNGKDSNGDSAQPAPKLSYASMFQSLQFTWNQKPRGTDGKLKKIDRIMANLAFTDAFIGAHAIFQPYRISDHSPAILTIPTSHKFTPRPFKFYNIIVQNSQFKGKVKEFWDMDVSGFHMYKVLGNGSKALAWFDSWCLLSPLANIVSSRDFHRAGFGPTTTVRDIITPIGWAWPGDWVIRYCLFAGMIVMGCVMSMFVSGLWERWKLDLAVSSLVPIGDYVGWILGFLLLLVGSVTFTGFKIPLGFIPKVAKIVDEAEIANFMDENRRSKVSEVETDEQVAFSLQEKEKKIAHGELMQAIIDADEVLQARVAKLYKDKTLTNDDRVQRLADLINARSEEVELADLINTRSEEVALRAL</sequence>
<dbReference type="EMBL" id="PKPP01000679">
    <property type="protein sequence ID" value="PWA89849.1"/>
    <property type="molecule type" value="Genomic_DNA"/>
</dbReference>
<comment type="caution">
    <text evidence="3">The sequence shown here is derived from an EMBL/GenBank/DDBJ whole genome shotgun (WGS) entry which is preliminary data.</text>
</comment>
<keyword evidence="2" id="KW-0812">Transmembrane</keyword>
<keyword evidence="3" id="KW-0548">Nucleotidyltransferase</keyword>
<evidence type="ECO:0000313" key="4">
    <source>
        <dbReference type="Proteomes" id="UP000245207"/>
    </source>
</evidence>
<reference evidence="3 4" key="1">
    <citation type="journal article" date="2018" name="Mol. Plant">
        <title>The genome of Artemisia annua provides insight into the evolution of Asteraceae family and artemisinin biosynthesis.</title>
        <authorList>
            <person name="Shen Q."/>
            <person name="Zhang L."/>
            <person name="Liao Z."/>
            <person name="Wang S."/>
            <person name="Yan T."/>
            <person name="Shi P."/>
            <person name="Liu M."/>
            <person name="Fu X."/>
            <person name="Pan Q."/>
            <person name="Wang Y."/>
            <person name="Lv Z."/>
            <person name="Lu X."/>
            <person name="Zhang F."/>
            <person name="Jiang W."/>
            <person name="Ma Y."/>
            <person name="Chen M."/>
            <person name="Hao X."/>
            <person name="Li L."/>
            <person name="Tang Y."/>
            <person name="Lv G."/>
            <person name="Zhou Y."/>
            <person name="Sun X."/>
            <person name="Brodelius P.E."/>
            <person name="Rose J.K.C."/>
            <person name="Tang K."/>
        </authorList>
    </citation>
    <scope>NUCLEOTIDE SEQUENCE [LARGE SCALE GENOMIC DNA]</scope>
    <source>
        <strain evidence="4">cv. Huhao1</strain>
        <tissue evidence="3">Leaf</tissue>
    </source>
</reference>
<keyword evidence="2" id="KW-1133">Transmembrane helix</keyword>
<evidence type="ECO:0000313" key="3">
    <source>
        <dbReference type="EMBL" id="PWA89849.1"/>
    </source>
</evidence>
<keyword evidence="2" id="KW-0472">Membrane</keyword>
<feature type="transmembrane region" description="Helical" evidence="2">
    <location>
        <begin position="491"/>
        <end position="511"/>
    </location>
</feature>
<accession>A0A2U1PVQ5</accession>
<dbReference type="Proteomes" id="UP000245207">
    <property type="component" value="Unassembled WGS sequence"/>
</dbReference>